<dbReference type="Proteomes" id="UP000777265">
    <property type="component" value="Unassembled WGS sequence"/>
</dbReference>
<dbReference type="EMBL" id="JAAYEE010000020">
    <property type="protein sequence ID" value="NLW34084.1"/>
    <property type="molecule type" value="Genomic_DNA"/>
</dbReference>
<keyword evidence="1" id="KW-0547">Nucleotide-binding</keyword>
<dbReference type="GO" id="GO:0004386">
    <property type="term" value="F:helicase activity"/>
    <property type="evidence" value="ECO:0007669"/>
    <property type="project" value="UniProtKB-KW"/>
</dbReference>
<dbReference type="CDD" id="cd19067">
    <property type="entry name" value="PfuEndoQ-like"/>
    <property type="match status" value="1"/>
</dbReference>
<protein>
    <submittedName>
        <fullName evidence="1">DNA helicase UvrD</fullName>
    </submittedName>
</protein>
<reference evidence="1" key="2">
    <citation type="submission" date="2020-01" db="EMBL/GenBank/DDBJ databases">
        <authorList>
            <person name="Campanaro S."/>
        </authorList>
    </citation>
    <scope>NUCLEOTIDE SEQUENCE</scope>
    <source>
        <strain evidence="1">AS06rmzACSIP_7</strain>
    </source>
</reference>
<dbReference type="PANTHER" id="PTHR40084:SF1">
    <property type="entry name" value="PHOSPHOTRANSFERASE"/>
    <property type="match status" value="1"/>
</dbReference>
<name>A0A971RZZ7_9BACT</name>
<comment type="caution">
    <text evidence="1">The sequence shown here is derived from an EMBL/GenBank/DDBJ whole genome shotgun (WGS) entry which is preliminary data.</text>
</comment>
<dbReference type="Gene3D" id="3.20.20.140">
    <property type="entry name" value="Metal-dependent hydrolases"/>
    <property type="match status" value="1"/>
</dbReference>
<dbReference type="AlphaFoldDB" id="A0A971RZZ7"/>
<organism evidence="1 2">
    <name type="scientific">Syntrophorhabdus aromaticivorans</name>
    <dbReference type="NCBI Taxonomy" id="328301"/>
    <lineage>
        <taxon>Bacteria</taxon>
        <taxon>Pseudomonadati</taxon>
        <taxon>Thermodesulfobacteriota</taxon>
        <taxon>Syntrophorhabdia</taxon>
        <taxon>Syntrophorhabdales</taxon>
        <taxon>Syntrophorhabdaceae</taxon>
        <taxon>Syntrophorhabdus</taxon>
    </lineage>
</organism>
<sequence>MRYIADLHIHSKYSRATSKDMCPEILWQWAQLKGITVVGAGDFTHPAWFRELREKIQPAGNGLFELTGEFQSGDLPDSCKGEVFFALSSEISCIYKKNGRTRKIHCVVLVPDFAHAARISMVLARIGNLNADGRPILGLDAKDLLQIVGDACPEAIFVPAHVWTPHFSVFGAESGFDSLEECFEELTPHIHAIETGLSSDPSMNRRLSALDRLTLISNSDAHSPGKLGREANIIESEISFRAIKGAIETGEGFLGTMEFFPEEGKYHYDGHRMCGIRLSPKETAEHDYLCPVCGKRVTVGVMHRVERLADREEGFKTKGVPGFHSLVPLPEVLAEAIGLGPQSKAVAREYKGLLQKLGNEFNILLDEPLDVIERASSPVIREAIARVRSGKVRIIPGFDGEYGKIKIFEKTERTTISGQATLF</sequence>
<keyword evidence="1" id="KW-0378">Hydrolase</keyword>
<dbReference type="PANTHER" id="PTHR40084">
    <property type="entry name" value="PHOSPHOHYDROLASE, PHP FAMILY"/>
    <property type="match status" value="1"/>
</dbReference>
<gene>
    <name evidence="1" type="ORF">GXY80_01180</name>
</gene>
<accession>A0A971RZZ7</accession>
<dbReference type="SUPFAM" id="SSF89550">
    <property type="entry name" value="PHP domain-like"/>
    <property type="match status" value="1"/>
</dbReference>
<keyword evidence="1" id="KW-0347">Helicase</keyword>
<evidence type="ECO:0000313" key="1">
    <source>
        <dbReference type="EMBL" id="NLW34084.1"/>
    </source>
</evidence>
<proteinExistence type="predicted"/>
<evidence type="ECO:0000313" key="2">
    <source>
        <dbReference type="Proteomes" id="UP000777265"/>
    </source>
</evidence>
<keyword evidence="1" id="KW-0067">ATP-binding</keyword>
<dbReference type="InterPro" id="IPR016195">
    <property type="entry name" value="Pol/histidinol_Pase-like"/>
</dbReference>
<reference evidence="1" key="1">
    <citation type="journal article" date="2020" name="Biotechnol. Biofuels">
        <title>New insights from the biogas microbiome by comprehensive genome-resolved metagenomics of nearly 1600 species originating from multiple anaerobic digesters.</title>
        <authorList>
            <person name="Campanaro S."/>
            <person name="Treu L."/>
            <person name="Rodriguez-R L.M."/>
            <person name="Kovalovszki A."/>
            <person name="Ziels R.M."/>
            <person name="Maus I."/>
            <person name="Zhu X."/>
            <person name="Kougias P.G."/>
            <person name="Basile A."/>
            <person name="Luo G."/>
            <person name="Schluter A."/>
            <person name="Konstantinidis K.T."/>
            <person name="Angelidaki I."/>
        </authorList>
    </citation>
    <scope>NUCLEOTIDE SEQUENCE</scope>
    <source>
        <strain evidence="1">AS06rmzACSIP_7</strain>
    </source>
</reference>